<keyword evidence="4" id="KW-1185">Reference proteome</keyword>
<feature type="region of interest" description="Disordered" evidence="1">
    <location>
        <begin position="26"/>
        <end position="50"/>
    </location>
</feature>
<dbReference type="PROSITE" id="PS51257">
    <property type="entry name" value="PROKAR_LIPOPROTEIN"/>
    <property type="match status" value="1"/>
</dbReference>
<gene>
    <name evidence="3" type="ORF">ACFOFO_06815</name>
</gene>
<proteinExistence type="predicted"/>
<comment type="caution">
    <text evidence="3">The sequence shown here is derived from an EMBL/GenBank/DDBJ whole genome shotgun (WGS) entry which is preliminary data.</text>
</comment>
<dbReference type="RefSeq" id="WP_390321580.1">
    <property type="nucleotide sequence ID" value="NZ_JBHRTP010000018.1"/>
</dbReference>
<dbReference type="SUPFAM" id="SSF49464">
    <property type="entry name" value="Carboxypeptidase regulatory domain-like"/>
    <property type="match status" value="1"/>
</dbReference>
<evidence type="ECO:0000256" key="1">
    <source>
        <dbReference type="SAM" id="MobiDB-lite"/>
    </source>
</evidence>
<name>A0ABV7F1V8_9BURK</name>
<dbReference type="EMBL" id="JBHRTP010000018">
    <property type="protein sequence ID" value="MFC3107671.1"/>
    <property type="molecule type" value="Genomic_DNA"/>
</dbReference>
<sequence>MQKQTVVRNALIVAGVIGLAACGGGSSSTSGSGSTLTSTTSPAPTQIGGTAASGAPFAGATVTLTDANGTQKTITAAADGSYVFDAKGMTAPFVISATGMAGGTTTTYVAVMADVLNDGDTRTLNVTPLTTAVAALLSDANDPLDMLDSAKLKAKATPAEIGKAVTAIRTVLANVVTATGADASTFDPMTTAFKANRTGLDSVLDAIKVSLSGQGVVLTNAFAPIPESAAALGAAAAPSVALTKTNLATPPAPLVAPTIDMSSIAAILDSWRDQLNGCFAQAAADRVTLSGGAVTGVKGACAQVSGFNPNYKSNGYTLFQTYGDLLSDPAMDGAKFGIPDFLTLIKTDTGADLAVFRLDYKRSDGDTNHVLDVAQKVAVTTATSSGWSVVGNQRDYDASVQARFDRIVDLKNGGKVGYSTGLRLFFNPLGPNASDVNVVRVSGPGLPAAGVVLGKSDACGTASYLQIQNKTGSLTSVVPAYMRTASSFFLGAANADGSAFNWSAFATSPNWADVPVSDFSALLPFARYKFEVYRSATDTAPKAVFYTRITAAPVAPAYGAALQWNDLSAAAKTYLDPTNATQAAALTTATVGWTRNPLAAPVNSVTMFGRSATTRINAQIWGIKQDAASAAINVAALGSSSGISCTAATIPALNVAGNYREIVLRSRNHSDVNQYTTWTYQN</sequence>
<accession>A0ABV7F1V8</accession>
<protein>
    <submittedName>
        <fullName evidence="3">Carboxypeptidase-like regulatory domain-containing protein</fullName>
    </submittedName>
</protein>
<dbReference type="Proteomes" id="UP001595530">
    <property type="component" value="Unassembled WGS sequence"/>
</dbReference>
<evidence type="ECO:0000313" key="4">
    <source>
        <dbReference type="Proteomes" id="UP001595530"/>
    </source>
</evidence>
<keyword evidence="2" id="KW-0732">Signal</keyword>
<feature type="signal peptide" evidence="2">
    <location>
        <begin position="1"/>
        <end position="20"/>
    </location>
</feature>
<feature type="chain" id="PRO_5046870326" evidence="2">
    <location>
        <begin position="21"/>
        <end position="682"/>
    </location>
</feature>
<reference evidence="4" key="1">
    <citation type="journal article" date="2019" name="Int. J. Syst. Evol. Microbiol.">
        <title>The Global Catalogue of Microorganisms (GCM) 10K type strain sequencing project: providing services to taxonomists for standard genome sequencing and annotation.</title>
        <authorList>
            <consortium name="The Broad Institute Genomics Platform"/>
            <consortium name="The Broad Institute Genome Sequencing Center for Infectious Disease"/>
            <person name="Wu L."/>
            <person name="Ma J."/>
        </authorList>
    </citation>
    <scope>NUCLEOTIDE SEQUENCE [LARGE SCALE GENOMIC DNA]</scope>
    <source>
        <strain evidence="4">KCTC 42986</strain>
    </source>
</reference>
<dbReference type="InterPro" id="IPR008969">
    <property type="entry name" value="CarboxyPept-like_regulatory"/>
</dbReference>
<feature type="compositionally biased region" description="Low complexity" evidence="1">
    <location>
        <begin position="27"/>
        <end position="41"/>
    </location>
</feature>
<evidence type="ECO:0000256" key="2">
    <source>
        <dbReference type="SAM" id="SignalP"/>
    </source>
</evidence>
<evidence type="ECO:0000313" key="3">
    <source>
        <dbReference type="EMBL" id="MFC3107671.1"/>
    </source>
</evidence>
<organism evidence="3 4">
    <name type="scientific">Undibacterium arcticum</name>
    <dbReference type="NCBI Taxonomy" id="1762892"/>
    <lineage>
        <taxon>Bacteria</taxon>
        <taxon>Pseudomonadati</taxon>
        <taxon>Pseudomonadota</taxon>
        <taxon>Betaproteobacteria</taxon>
        <taxon>Burkholderiales</taxon>
        <taxon>Oxalobacteraceae</taxon>
        <taxon>Undibacterium</taxon>
    </lineage>
</organism>